<feature type="region of interest" description="Disordered" evidence="1">
    <location>
        <begin position="496"/>
        <end position="515"/>
    </location>
</feature>
<proteinExistence type="predicted"/>
<evidence type="ECO:0000313" key="3">
    <source>
        <dbReference type="WBParaSite" id="ALUE_0000312901-mRNA-1"/>
    </source>
</evidence>
<protein>
    <submittedName>
        <fullName evidence="3">Uncharacterized protein</fullName>
    </submittedName>
</protein>
<sequence length="639" mass="71474">MNTSEIAQADEALRERLRKRAADPIRLQYLEKMVDLTRFLQQLEKLLAMPIKIPGTSVLPYPGSSNKMRHSIFSVKTIWASDAERQLETSQLYNVQTLRKRKWLKNVLTEESDSDSDGEKAFTQLDLHALLKVHRRRRKLQKNYHSDILNSQYTYYGAGLLSSHDPFPEHQMPDTAVVTSEKFLATDDAAFVVYNWLLRLQHRALALMMWCCVVISLDPMNVFRLLVALLRLLVWKFFPELHRRKSLTTSAKNADATIYTDMSIETAVDLAASCDTTLLRVHTDANDGSFTSANLCEGVSHSISSGPSLPLALVSESKWTNAFHSFRNVVSKLTRRDVANFGVALEAVFPYVAVEKTITVKGTKTPSPSSNALMEQFVAANCSSLRESSTVSCALSSTTGQSYIEDSYGLHTGANFIAAIEDSDDERFMKFAELELAYDRMVLSESMQEEANERVMLIKASQKAKLASCTPSKMGEADTTMGSSISGEHVECDISFNGSPLSHSSPKRENPAQRSEASNCYWKNAWISSGSSGLDINDRNKEESFRLASLSSNVSELSDANDDQAAENHHEDAEQLDDTDVSMNLLSVLCIATSYFDDSRPHFANSLFSFRFACVLFHIRLLIYMHNCVSCNAVDLLDR</sequence>
<dbReference type="Proteomes" id="UP000036681">
    <property type="component" value="Unplaced"/>
</dbReference>
<keyword evidence="2" id="KW-1185">Reference proteome</keyword>
<dbReference type="AlphaFoldDB" id="A0A9J2P0M3"/>
<organism evidence="2 3">
    <name type="scientific">Ascaris lumbricoides</name>
    <name type="common">Giant roundworm</name>
    <dbReference type="NCBI Taxonomy" id="6252"/>
    <lineage>
        <taxon>Eukaryota</taxon>
        <taxon>Metazoa</taxon>
        <taxon>Ecdysozoa</taxon>
        <taxon>Nematoda</taxon>
        <taxon>Chromadorea</taxon>
        <taxon>Rhabditida</taxon>
        <taxon>Spirurina</taxon>
        <taxon>Ascaridomorpha</taxon>
        <taxon>Ascaridoidea</taxon>
        <taxon>Ascarididae</taxon>
        <taxon>Ascaris</taxon>
    </lineage>
</organism>
<name>A0A9J2P0M3_ASCLU</name>
<evidence type="ECO:0000313" key="2">
    <source>
        <dbReference type="Proteomes" id="UP000036681"/>
    </source>
</evidence>
<reference evidence="3" key="1">
    <citation type="submission" date="2023-03" db="UniProtKB">
        <authorList>
            <consortium name="WormBaseParasite"/>
        </authorList>
    </citation>
    <scope>IDENTIFICATION</scope>
</reference>
<dbReference type="WBParaSite" id="ALUE_0000312901-mRNA-1">
    <property type="protein sequence ID" value="ALUE_0000312901-mRNA-1"/>
    <property type="gene ID" value="ALUE_0000312901"/>
</dbReference>
<accession>A0A9J2P0M3</accession>
<evidence type="ECO:0000256" key="1">
    <source>
        <dbReference type="SAM" id="MobiDB-lite"/>
    </source>
</evidence>